<evidence type="ECO:0000313" key="1">
    <source>
        <dbReference type="EMBL" id="VCW98998.1"/>
    </source>
</evidence>
<comment type="caution">
    <text evidence="1">The sequence shown here is derived from an EMBL/GenBank/DDBJ whole genome shotgun (WGS) entry which is preliminary data.</text>
</comment>
<proteinExistence type="predicted"/>
<protein>
    <submittedName>
        <fullName evidence="1">Uncharacterized protein</fullName>
    </submittedName>
</protein>
<organism evidence="1 2">
    <name type="scientific">Gulo gulo</name>
    <name type="common">Wolverine</name>
    <name type="synonym">Gluton</name>
    <dbReference type="NCBI Taxonomy" id="48420"/>
    <lineage>
        <taxon>Eukaryota</taxon>
        <taxon>Metazoa</taxon>
        <taxon>Chordata</taxon>
        <taxon>Craniata</taxon>
        <taxon>Vertebrata</taxon>
        <taxon>Euteleostomi</taxon>
        <taxon>Mammalia</taxon>
        <taxon>Eutheria</taxon>
        <taxon>Laurasiatheria</taxon>
        <taxon>Carnivora</taxon>
        <taxon>Caniformia</taxon>
        <taxon>Musteloidea</taxon>
        <taxon>Mustelidae</taxon>
        <taxon>Guloninae</taxon>
        <taxon>Gulo</taxon>
    </lineage>
</organism>
<accession>A0A9X9LXL4</accession>
<name>A0A9X9LXL4_GULGU</name>
<dbReference type="AlphaFoldDB" id="A0A9X9LXL4"/>
<dbReference type="Proteomes" id="UP000269945">
    <property type="component" value="Unassembled WGS sequence"/>
</dbReference>
<gene>
    <name evidence="1" type="ORF">BN2614_LOCUS3</name>
</gene>
<sequence>MAEEQALQKSTWSLAARVKLKLWSLFRSPISRETHQRQLNIQSKMICPPPFLFSSIN</sequence>
<reference evidence="1 2" key="1">
    <citation type="submission" date="2018-10" db="EMBL/GenBank/DDBJ databases">
        <authorList>
            <person name="Ekblom R."/>
            <person name="Jareborg N."/>
        </authorList>
    </citation>
    <scope>NUCLEOTIDE SEQUENCE [LARGE SCALE GENOMIC DNA]</scope>
    <source>
        <tissue evidence="1">Muscle</tissue>
    </source>
</reference>
<keyword evidence="2" id="KW-1185">Reference proteome</keyword>
<dbReference type="EMBL" id="CYRY02027159">
    <property type="protein sequence ID" value="VCW98998.1"/>
    <property type="molecule type" value="Genomic_DNA"/>
</dbReference>
<evidence type="ECO:0000313" key="2">
    <source>
        <dbReference type="Proteomes" id="UP000269945"/>
    </source>
</evidence>